<organism evidence="1 2">
    <name type="scientific">Pseudomonas umsongensis</name>
    <dbReference type="NCBI Taxonomy" id="198618"/>
    <lineage>
        <taxon>Bacteria</taxon>
        <taxon>Pseudomonadati</taxon>
        <taxon>Pseudomonadota</taxon>
        <taxon>Gammaproteobacteria</taxon>
        <taxon>Pseudomonadales</taxon>
        <taxon>Pseudomonadaceae</taxon>
        <taxon>Pseudomonas</taxon>
    </lineage>
</organism>
<comment type="caution">
    <text evidence="1">The sequence shown here is derived from an EMBL/GenBank/DDBJ whole genome shotgun (WGS) entry which is preliminary data.</text>
</comment>
<sequence length="67" mass="6743">MELGSVSIGSFSSAPVAAAEQREAAFGCESVVKSAIAVCQENLAGRVCDGCAAERSLALLGSCYRSG</sequence>
<dbReference type="EMBL" id="JACHVR010000001">
    <property type="protein sequence ID" value="MBB2886015.1"/>
    <property type="molecule type" value="Genomic_DNA"/>
</dbReference>
<accession>A0ACC5MBS5</accession>
<proteinExistence type="predicted"/>
<gene>
    <name evidence="1" type="ORF">FHR69_001881</name>
</gene>
<reference evidence="1" key="1">
    <citation type="submission" date="2020-08" db="EMBL/GenBank/DDBJ databases">
        <title>Plant associated metagenomes--Microbial community diversity and host control of community assembly across model and emerging plant ecological genomics systems.</title>
        <authorList>
            <person name="Dangl J."/>
        </authorList>
    </citation>
    <scope>NUCLEOTIDE SEQUENCE</scope>
    <source>
        <strain evidence="1">KD5</strain>
    </source>
</reference>
<name>A0ACC5MBS5_9PSED</name>
<evidence type="ECO:0000313" key="2">
    <source>
        <dbReference type="Proteomes" id="UP000589818"/>
    </source>
</evidence>
<protein>
    <submittedName>
        <fullName evidence="1">Uncharacterized protein</fullName>
    </submittedName>
</protein>
<keyword evidence="2" id="KW-1185">Reference proteome</keyword>
<evidence type="ECO:0000313" key="1">
    <source>
        <dbReference type="EMBL" id="MBB2886015.1"/>
    </source>
</evidence>
<dbReference type="Proteomes" id="UP000589818">
    <property type="component" value="Unassembled WGS sequence"/>
</dbReference>